<dbReference type="InterPro" id="IPR057347">
    <property type="entry name" value="TANGO6_N"/>
</dbReference>
<feature type="domain" description="TANGO6 N-terminal" evidence="4">
    <location>
        <begin position="2"/>
        <end position="223"/>
    </location>
</feature>
<protein>
    <submittedName>
        <fullName evidence="6">Transport and Golgi organization protein 6 homolog</fullName>
    </submittedName>
</protein>
<dbReference type="PANTHER" id="PTHR20959:SF1">
    <property type="entry name" value="TRANSPORT AND GOLGI ORGANIZATION PROTEIN 6 HOMOLOG"/>
    <property type="match status" value="1"/>
</dbReference>
<evidence type="ECO:0000259" key="2">
    <source>
        <dbReference type="Pfam" id="PF10363"/>
    </source>
</evidence>
<dbReference type="InterPro" id="IPR019451">
    <property type="entry name" value="Rtp1_C1"/>
</dbReference>
<reference evidence="6" key="1">
    <citation type="submission" date="2025-08" db="UniProtKB">
        <authorList>
            <consortium name="RefSeq"/>
        </authorList>
    </citation>
    <scope>IDENTIFICATION</scope>
</reference>
<evidence type="ECO:0000313" key="5">
    <source>
        <dbReference type="Proteomes" id="UP000515154"/>
    </source>
</evidence>
<dbReference type="InterPro" id="IPR016024">
    <property type="entry name" value="ARM-type_fold"/>
</dbReference>
<evidence type="ECO:0000256" key="1">
    <source>
        <dbReference type="ARBA" id="ARBA00005724"/>
    </source>
</evidence>
<evidence type="ECO:0000259" key="4">
    <source>
        <dbReference type="Pfam" id="PF25267"/>
    </source>
</evidence>
<evidence type="ECO:0000313" key="6">
    <source>
        <dbReference type="RefSeq" id="XP_029633628.2"/>
    </source>
</evidence>
<dbReference type="SUPFAM" id="SSF48371">
    <property type="entry name" value="ARM repeat"/>
    <property type="match status" value="1"/>
</dbReference>
<dbReference type="KEGG" id="osn:115209383"/>
<dbReference type="Pfam" id="PF10363">
    <property type="entry name" value="RTP1_C1"/>
    <property type="match status" value="1"/>
</dbReference>
<proteinExistence type="inferred from homology"/>
<dbReference type="AlphaFoldDB" id="A0A6P7S654"/>
<evidence type="ECO:0000259" key="3">
    <source>
        <dbReference type="Pfam" id="PF23565"/>
    </source>
</evidence>
<dbReference type="InterPro" id="IPR057407">
    <property type="entry name" value="HEAT_TANGO6"/>
</dbReference>
<accession>A0A6P7S654</accession>
<name>A0A6P7S654_9MOLL</name>
<feature type="domain" description="RNA polymerase II assembly factor Rtp1 C-terminal" evidence="2">
    <location>
        <begin position="937"/>
        <end position="1053"/>
    </location>
</feature>
<feature type="domain" description="TANGO6 HEAT repeat" evidence="3">
    <location>
        <begin position="368"/>
        <end position="631"/>
    </location>
</feature>
<comment type="similarity">
    <text evidence="1">Belongs to the Tango6 family.</text>
</comment>
<dbReference type="GO" id="GO:0009306">
    <property type="term" value="P:protein secretion"/>
    <property type="evidence" value="ECO:0007669"/>
    <property type="project" value="TreeGrafter"/>
</dbReference>
<dbReference type="PANTHER" id="PTHR20959">
    <property type="entry name" value="TRANSPORT AND GOLGI ORGANIZATION PROTEIN 6 FAMILY MEMBER"/>
    <property type="match status" value="1"/>
</dbReference>
<dbReference type="Pfam" id="PF23565">
    <property type="entry name" value="ARM_TANGO6"/>
    <property type="match status" value="1"/>
</dbReference>
<dbReference type="RefSeq" id="XP_029633628.2">
    <property type="nucleotide sequence ID" value="XM_029777768.2"/>
</dbReference>
<dbReference type="InterPro" id="IPR039600">
    <property type="entry name" value="TANGO6/Rtp1"/>
</dbReference>
<dbReference type="Gene3D" id="1.25.10.10">
    <property type="entry name" value="Leucine-rich Repeat Variant"/>
    <property type="match status" value="1"/>
</dbReference>
<feature type="domain" description="TANGO6 N-terminal" evidence="4">
    <location>
        <begin position="284"/>
        <end position="360"/>
    </location>
</feature>
<keyword evidence="5" id="KW-1185">Reference proteome</keyword>
<organism evidence="5 6">
    <name type="scientific">Octopus sinensis</name>
    <name type="common">East Asian common octopus</name>
    <dbReference type="NCBI Taxonomy" id="2607531"/>
    <lineage>
        <taxon>Eukaryota</taxon>
        <taxon>Metazoa</taxon>
        <taxon>Spiralia</taxon>
        <taxon>Lophotrochozoa</taxon>
        <taxon>Mollusca</taxon>
        <taxon>Cephalopoda</taxon>
        <taxon>Coleoidea</taxon>
        <taxon>Octopodiformes</taxon>
        <taxon>Octopoda</taxon>
        <taxon>Incirrata</taxon>
        <taxon>Octopodidae</taxon>
        <taxon>Octopus</taxon>
    </lineage>
</organism>
<dbReference type="Pfam" id="PF25267">
    <property type="entry name" value="TANGO6_N"/>
    <property type="match status" value="2"/>
</dbReference>
<dbReference type="Proteomes" id="UP000515154">
    <property type="component" value="Linkage group LG3"/>
</dbReference>
<dbReference type="InterPro" id="IPR011989">
    <property type="entry name" value="ARM-like"/>
</dbReference>
<sequence>MESQLTITIEAMEILVSPGKWEILNKESSNFDELDFLLQNSFENFCGKLCKDAKFQSLNSFYTRRQAHYFSSESSLKWKFASTCLILNEALLIILQDLTRNDKVEKLNSKDTAPSDILSIMQQKVFSRTIQFIIYLGVYPYFAKGVGIPLQQRSDYGSLLLSCKPEAKSILERQFRLLQVARLFSVCLNRTSLGSLLLSRHLGDCLAVIFQLCYGVKKYPPQKPSPTETENNIDLRKLSSNYLIESLMSGNINYCDVFPSKTTAEITNNPSSSRSCNPMETSRENVTSHALVTVEDITFCQKFLEKLINGSYQPSLVRELVFLQGVPAPKLLKKLNERNSDIKFSPSNFSPAPQWLKNACSLNLTKILLKPNGVLYIVQGMLDASLSDSKNPIDEDKICDGISKVIANIPLNEEVDNYYNLILPQVNALLKCNDMEMSQQYLRVACCTMNIVCKQQPDIFEEYCLRYIFGPFYTCTGYLHKDTTLQGASVINESEFSKCLQNCHKIFVLGCEPHSYLLTNLKQFIHVIFCLFCWNDAPINVKKLSEELLLTYLKFLDEKNAVMCLKSFIFSTTNKVSQFKIPLMHACLDFIVESNGAVSVVFDDKKKRQYDFFSEDSDMIDNLMDLLDKIKPNKLSENLFIDMLQSLTQALTSKVSSCSKFPENLDKNSLDINPQSFSCNSDEIFYQLKILTFIAAIYEKQNFSSKSNTKYILEFIKAALAKCCCKANENEFDFESIFTNEILTMSLGLLTAVVASAMEMSNEEQNSMRTFIPLLQNVITSTDDHSIKSMASSLRIAVATYGAVWPDMDSAVMLDNEQSTKTTDSKKDQKLIEIIENSSQEPCENKTVLGNKAALFSTDKSVDQSLERENKEKHLCQPDSNTIVSNIDEISTKDSNRSNLKNSLPENNTLQPKFATANTFKMSYNFPKEKDSHLSELQSALKDTYDSLVPVQGHGLIVLTQLIQNKDEETLKKQDLILHIFEEKLTHPDSYIYLSAVKGLSVMADHFPNKVVPRIIKLFQDPESEIHNGEAVSSELKIKLGECLVKVTQGLGETVVKFKNILLNAFLQGTKDNDFLVRASCLSNLGEVCKLLRFSLGNVIYEIFSCCSSLAKHDSSAEVRAAAVLLITQLLQGLGKDTFVLLEDILKDLYKLLKSIKSEEHNEAVKLQTNLALNELHDLVKDALFPKQVLTKRIRVLDYTHGVDIPIPPKNAFLKQLVNKINSKKFLRN</sequence>
<gene>
    <name evidence="6" type="primary">LOC115209383</name>
</gene>